<name>A0ABR8UM46_9GAMM</name>
<dbReference type="EMBL" id="JACSQJ010000010">
    <property type="protein sequence ID" value="MBD7989097.1"/>
    <property type="molecule type" value="Genomic_DNA"/>
</dbReference>
<gene>
    <name evidence="7" type="ORF">H9645_13760</name>
</gene>
<dbReference type="InterPro" id="IPR007867">
    <property type="entry name" value="GMC_OxRtase_C"/>
</dbReference>
<organism evidence="7 8">
    <name type="scientific">Luteimonas colneyensis</name>
    <dbReference type="NCBI Taxonomy" id="2762230"/>
    <lineage>
        <taxon>Bacteria</taxon>
        <taxon>Pseudomonadati</taxon>
        <taxon>Pseudomonadota</taxon>
        <taxon>Gammaproteobacteria</taxon>
        <taxon>Lysobacterales</taxon>
        <taxon>Lysobacteraceae</taxon>
        <taxon>Luteimonas</taxon>
    </lineage>
</organism>
<protein>
    <submittedName>
        <fullName evidence="7">GMC family oxidoreductase</fullName>
    </submittedName>
</protein>
<dbReference type="PANTHER" id="PTHR42784:SF1">
    <property type="entry name" value="PYRANOSE 2-OXIDASE"/>
    <property type="match status" value="1"/>
</dbReference>
<evidence type="ECO:0000313" key="7">
    <source>
        <dbReference type="EMBL" id="MBD7989097.1"/>
    </source>
</evidence>
<dbReference type="InterPro" id="IPR051473">
    <property type="entry name" value="P2Ox-like"/>
</dbReference>
<dbReference type="Proteomes" id="UP000647183">
    <property type="component" value="Unassembled WGS sequence"/>
</dbReference>
<dbReference type="PANTHER" id="PTHR42784">
    <property type="entry name" value="PYRANOSE 2-OXIDASE"/>
    <property type="match status" value="1"/>
</dbReference>
<dbReference type="Pfam" id="PF05199">
    <property type="entry name" value="GMC_oxred_C"/>
    <property type="match status" value="1"/>
</dbReference>
<evidence type="ECO:0000256" key="5">
    <source>
        <dbReference type="ARBA" id="ARBA00023002"/>
    </source>
</evidence>
<dbReference type="InterPro" id="IPR036188">
    <property type="entry name" value="FAD/NAD-bd_sf"/>
</dbReference>
<comment type="caution">
    <text evidence="7">The sequence shown here is derived from an EMBL/GenBank/DDBJ whole genome shotgun (WGS) entry which is preliminary data.</text>
</comment>
<comment type="similarity">
    <text evidence="2">Belongs to the GMC oxidoreductase family.</text>
</comment>
<evidence type="ECO:0000313" key="8">
    <source>
        <dbReference type="Proteomes" id="UP000647183"/>
    </source>
</evidence>
<dbReference type="Gene3D" id="3.50.50.60">
    <property type="entry name" value="FAD/NAD(P)-binding domain"/>
    <property type="match status" value="2"/>
</dbReference>
<keyword evidence="8" id="KW-1185">Reference proteome</keyword>
<keyword evidence="5" id="KW-0560">Oxidoreductase</keyword>
<keyword evidence="3" id="KW-0285">Flavoprotein</keyword>
<proteinExistence type="inferred from homology"/>
<feature type="domain" description="Glucose-methanol-choline oxidoreductase C-terminal" evidence="6">
    <location>
        <begin position="342"/>
        <end position="467"/>
    </location>
</feature>
<reference evidence="7 8" key="1">
    <citation type="submission" date="2020-08" db="EMBL/GenBank/DDBJ databases">
        <title>A Genomic Blueprint of the Chicken Gut Microbiome.</title>
        <authorList>
            <person name="Gilroy R."/>
            <person name="Ravi A."/>
            <person name="Getino M."/>
            <person name="Pursley I."/>
            <person name="Horton D.L."/>
            <person name="Alikhan N.-F."/>
            <person name="Baker D."/>
            <person name="Gharbi K."/>
            <person name="Hall N."/>
            <person name="Watson M."/>
            <person name="Adriaenssens E.M."/>
            <person name="Foster-Nyarko E."/>
            <person name="Jarju S."/>
            <person name="Secka A."/>
            <person name="Antonio M."/>
            <person name="Oren A."/>
            <person name="Chaudhuri R."/>
            <person name="La Ragione R.M."/>
            <person name="Hildebrand F."/>
            <person name="Pallen M.J."/>
        </authorList>
    </citation>
    <scope>NUCLEOTIDE SEQUENCE [LARGE SCALE GENOMIC DNA]</scope>
    <source>
        <strain evidence="7 8">Sa2BVA3</strain>
    </source>
</reference>
<comment type="cofactor">
    <cofactor evidence="1">
        <name>FAD</name>
        <dbReference type="ChEBI" id="CHEBI:57692"/>
    </cofactor>
</comment>
<evidence type="ECO:0000256" key="3">
    <source>
        <dbReference type="ARBA" id="ARBA00022630"/>
    </source>
</evidence>
<evidence type="ECO:0000259" key="6">
    <source>
        <dbReference type="Pfam" id="PF05199"/>
    </source>
</evidence>
<accession>A0ABR8UM46</accession>
<sequence>MRALGGSSRLWGGGCVPLARMDMAARDWVPCSGWPIDFDELATWWTGARELLGIDARHGIGDGSFGNAHFDHALPLRDDLTADRVCFISPVMFESQYRKLLEKSANITLLFHATATELAAAPGAGHVQAATIRNLDGRRGSVRARHYVLATGGIENARLLLASDSVAPQGLGNRHDQVGRHFMDHPRCLAGQVVDGDLWTLLRPYNSDDQRRRLPLYRELSLSERVQRERRLLNARARPYPVAGAVPTGLQALRELRATFRPSPAGPGTSIDVEYKVQRALAVGLPEPSPPVLASGRRRARLMLSVGMNAGHVAGALARRLRRRPLHGCQRVDLMTYFEQSPNRDSRITLSDSRDALGMRKVRVDWRLTDLDYASYRTSASLLGEETARCCGGRFEPAPWVRDPMVQPDVVGTAHHIGTTRMSLRPEDGVVDPDCRVHGIDNLHVAGSSVFPTGGWAFPTFTIVALAMRLADRLRTGLEIVGL</sequence>
<dbReference type="SUPFAM" id="SSF51905">
    <property type="entry name" value="FAD/NAD(P)-binding domain"/>
    <property type="match status" value="1"/>
</dbReference>
<evidence type="ECO:0000256" key="2">
    <source>
        <dbReference type="ARBA" id="ARBA00010790"/>
    </source>
</evidence>
<evidence type="ECO:0000256" key="1">
    <source>
        <dbReference type="ARBA" id="ARBA00001974"/>
    </source>
</evidence>
<keyword evidence="4" id="KW-0274">FAD</keyword>
<evidence type="ECO:0000256" key="4">
    <source>
        <dbReference type="ARBA" id="ARBA00022827"/>
    </source>
</evidence>